<evidence type="ECO:0000259" key="13">
    <source>
        <dbReference type="PROSITE" id="PS50109"/>
    </source>
</evidence>
<evidence type="ECO:0000256" key="6">
    <source>
        <dbReference type="ARBA" id="ARBA00022777"/>
    </source>
</evidence>
<comment type="subunit">
    <text evidence="9">At low DSF concentrations, interacts with RpfF.</text>
</comment>
<protein>
    <recommendedName>
        <fullName evidence="10">Sensory/regulatory protein RpfC</fullName>
        <ecNumber evidence="2">2.7.13.3</ecNumber>
    </recommendedName>
</protein>
<dbReference type="Gene3D" id="3.30.565.10">
    <property type="entry name" value="Histidine kinase-like ATPase, C-terminal domain"/>
    <property type="match status" value="1"/>
</dbReference>
<dbReference type="Pfam" id="PF02518">
    <property type="entry name" value="HATPase_c"/>
    <property type="match status" value="1"/>
</dbReference>
<dbReference type="SUPFAM" id="SSF55874">
    <property type="entry name" value="ATPase domain of HSP90 chaperone/DNA topoisomerase II/histidine kinase"/>
    <property type="match status" value="1"/>
</dbReference>
<proteinExistence type="predicted"/>
<evidence type="ECO:0000256" key="11">
    <source>
        <dbReference type="PROSITE-ProRule" id="PRU00169"/>
    </source>
</evidence>
<dbReference type="FunFam" id="3.30.565.10:FF:000010">
    <property type="entry name" value="Sensor histidine kinase RcsC"/>
    <property type="match status" value="1"/>
</dbReference>
<organism evidence="15 16">
    <name type="scientific">Roseovarius lutimaris</name>
    <dbReference type="NCBI Taxonomy" id="1005928"/>
    <lineage>
        <taxon>Bacteria</taxon>
        <taxon>Pseudomonadati</taxon>
        <taxon>Pseudomonadota</taxon>
        <taxon>Alphaproteobacteria</taxon>
        <taxon>Rhodobacterales</taxon>
        <taxon>Roseobacteraceae</taxon>
        <taxon>Roseovarius</taxon>
    </lineage>
</organism>
<dbReference type="GO" id="GO:0000155">
    <property type="term" value="F:phosphorelay sensor kinase activity"/>
    <property type="evidence" value="ECO:0007669"/>
    <property type="project" value="InterPro"/>
</dbReference>
<dbReference type="CDD" id="cd16922">
    <property type="entry name" value="HATPase_EvgS-ArcB-TorS-like"/>
    <property type="match status" value="1"/>
</dbReference>
<dbReference type="AlphaFoldDB" id="A0A1I4ZUP9"/>
<evidence type="ECO:0000256" key="5">
    <source>
        <dbReference type="ARBA" id="ARBA00022741"/>
    </source>
</evidence>
<dbReference type="Pfam" id="PF00072">
    <property type="entry name" value="Response_reg"/>
    <property type="match status" value="2"/>
</dbReference>
<comment type="catalytic activity">
    <reaction evidence="1">
        <text>ATP + protein L-histidine = ADP + protein N-phospho-L-histidine.</text>
        <dbReference type="EC" id="2.7.13.3"/>
    </reaction>
</comment>
<keyword evidence="7" id="KW-0067">ATP-binding</keyword>
<feature type="domain" description="Histidine kinase" evidence="13">
    <location>
        <begin position="222"/>
        <end position="446"/>
    </location>
</feature>
<dbReference type="FunFam" id="1.10.287.130:FF:000002">
    <property type="entry name" value="Two-component osmosensing histidine kinase"/>
    <property type="match status" value="1"/>
</dbReference>
<feature type="coiled-coil region" evidence="12">
    <location>
        <begin position="195"/>
        <end position="222"/>
    </location>
</feature>
<dbReference type="RefSeq" id="WP_092835349.1">
    <property type="nucleotide sequence ID" value="NZ_FOVP01000004.1"/>
</dbReference>
<evidence type="ECO:0000256" key="9">
    <source>
        <dbReference type="ARBA" id="ARBA00064003"/>
    </source>
</evidence>
<evidence type="ECO:0000256" key="10">
    <source>
        <dbReference type="ARBA" id="ARBA00068150"/>
    </source>
</evidence>
<reference evidence="16" key="1">
    <citation type="submission" date="2016-10" db="EMBL/GenBank/DDBJ databases">
        <authorList>
            <person name="Varghese N."/>
            <person name="Submissions S."/>
        </authorList>
    </citation>
    <scope>NUCLEOTIDE SEQUENCE [LARGE SCALE GENOMIC DNA]</scope>
    <source>
        <strain evidence="16">DSM 28463</strain>
    </source>
</reference>
<keyword evidence="16" id="KW-1185">Reference proteome</keyword>
<evidence type="ECO:0000256" key="12">
    <source>
        <dbReference type="SAM" id="Coils"/>
    </source>
</evidence>
<dbReference type="CDD" id="cd00082">
    <property type="entry name" value="HisKA"/>
    <property type="match status" value="1"/>
</dbReference>
<dbReference type="SMART" id="SM00387">
    <property type="entry name" value="HATPase_c"/>
    <property type="match status" value="1"/>
</dbReference>
<dbReference type="SUPFAM" id="SSF52172">
    <property type="entry name" value="CheY-like"/>
    <property type="match status" value="2"/>
</dbReference>
<keyword evidence="3 11" id="KW-0597">Phosphoprotein</keyword>
<dbReference type="InterPro" id="IPR036890">
    <property type="entry name" value="HATPase_C_sf"/>
</dbReference>
<dbReference type="InterPro" id="IPR003661">
    <property type="entry name" value="HisK_dim/P_dom"/>
</dbReference>
<evidence type="ECO:0000256" key="7">
    <source>
        <dbReference type="ARBA" id="ARBA00022840"/>
    </source>
</evidence>
<dbReference type="InterPro" id="IPR004358">
    <property type="entry name" value="Sig_transdc_His_kin-like_C"/>
</dbReference>
<feature type="domain" description="Response regulatory" evidence="14">
    <location>
        <begin position="461"/>
        <end position="573"/>
    </location>
</feature>
<dbReference type="EC" id="2.7.13.3" evidence="2"/>
<feature type="modified residue" description="4-aspartylphosphate" evidence="11">
    <location>
        <position position="509"/>
    </location>
</feature>
<feature type="domain" description="Response regulatory" evidence="14">
    <location>
        <begin position="597"/>
        <end position="715"/>
    </location>
</feature>
<dbReference type="Proteomes" id="UP000198599">
    <property type="component" value="Unassembled WGS sequence"/>
</dbReference>
<sequence length="733" mass="81071">MSLANKLAEERRARLAAERLLEQKQAELQSANRKLGKHARALSHEIVETRAQVQTVRDENQRVKSDLHVANQKVEIAERRLWHSIETIQDGFAFFDNDSRMIAANQAYLAVFEGLEAVEPGVSYIEILQFITEEGIVNIGDMTPVAWREKMLDRWQSSSPEPEVIRLWSGAYIKLIDQRGHGGDVVSLALNITDTIRYEKELQDARRKAEAANRAKSSFLANMSHEIRTPMNGVVGMAELLGDTDLTDEQRLYASTIKHSGEALLVIINDVLDYSKIEAEKLVLHKEPFDLERCIHELITLLQANARDKGLDLLVDYDMFLPTRFVGDPGRIRQIMTNLLGNAVKFTEAGHVLVRVTGIPPGEGENASIHITIEDTGIGIPAEKIDHIFGEFNQVDDESNRKFEGTGLGLAISQKLIRMMDGKIWVESEHGKGSTFGFSVSLPVAEAEQEECLKLPKGLDRAIIVEPQEVTRSILERQLAVLGIESACCQSGAEALAQIGPGIDLVITDHNMPRMDGIELAEALREAGHTMPIVLLSHNTGYAQQDPGRVHLQAVLQKPVPRRELFQALAVLATGKMPEAQLPDAPEIDDAPGRVMRVLAAEDNKTNRLVFSKMIKNLDIDLKFAENGHEALAFFQSFRPDIVFMDISMPGMDGKEATHHIRQIEAATGGHVPIVAMTAHAMEGDENGILAAGLDHYMTKPLRKDTIVGHVIDACPPDVRAPEGEDEDLQASG</sequence>
<dbReference type="InterPro" id="IPR001789">
    <property type="entry name" value="Sig_transdc_resp-reg_receiver"/>
</dbReference>
<keyword evidence="5" id="KW-0547">Nucleotide-binding</keyword>
<evidence type="ECO:0000256" key="4">
    <source>
        <dbReference type="ARBA" id="ARBA00022679"/>
    </source>
</evidence>
<feature type="coiled-coil region" evidence="12">
    <location>
        <begin position="7"/>
        <end position="80"/>
    </location>
</feature>
<dbReference type="STRING" id="1005928.SAMN04487859_104129"/>
<dbReference type="Pfam" id="PF12860">
    <property type="entry name" value="PAS_7"/>
    <property type="match status" value="1"/>
</dbReference>
<evidence type="ECO:0000313" key="16">
    <source>
        <dbReference type="Proteomes" id="UP000198599"/>
    </source>
</evidence>
<name>A0A1I4ZUP9_9RHOB</name>
<dbReference type="PROSITE" id="PS50109">
    <property type="entry name" value="HIS_KIN"/>
    <property type="match status" value="1"/>
</dbReference>
<dbReference type="Gene3D" id="3.30.450.20">
    <property type="entry name" value="PAS domain"/>
    <property type="match status" value="1"/>
</dbReference>
<keyword evidence="12" id="KW-0175">Coiled coil</keyword>
<keyword evidence="4" id="KW-0808">Transferase</keyword>
<dbReference type="InterPro" id="IPR003594">
    <property type="entry name" value="HATPase_dom"/>
</dbReference>
<feature type="modified residue" description="4-aspartylphosphate" evidence="11">
    <location>
        <position position="646"/>
    </location>
</feature>
<dbReference type="PANTHER" id="PTHR45339:SF1">
    <property type="entry name" value="HYBRID SIGNAL TRANSDUCTION HISTIDINE KINASE J"/>
    <property type="match status" value="1"/>
</dbReference>
<dbReference type="SUPFAM" id="SSF47384">
    <property type="entry name" value="Homodimeric domain of signal transducing histidine kinase"/>
    <property type="match status" value="1"/>
</dbReference>
<evidence type="ECO:0000256" key="3">
    <source>
        <dbReference type="ARBA" id="ARBA00022553"/>
    </source>
</evidence>
<dbReference type="InterPro" id="IPR036097">
    <property type="entry name" value="HisK_dim/P_sf"/>
</dbReference>
<evidence type="ECO:0000256" key="8">
    <source>
        <dbReference type="ARBA" id="ARBA00023012"/>
    </source>
</evidence>
<dbReference type="Pfam" id="PF00512">
    <property type="entry name" value="HisKA"/>
    <property type="match status" value="1"/>
</dbReference>
<accession>A0A1I4ZUP9</accession>
<dbReference type="PANTHER" id="PTHR45339">
    <property type="entry name" value="HYBRID SIGNAL TRANSDUCTION HISTIDINE KINASE J"/>
    <property type="match status" value="1"/>
</dbReference>
<keyword evidence="6" id="KW-0418">Kinase</keyword>
<dbReference type="GO" id="GO:0005524">
    <property type="term" value="F:ATP binding"/>
    <property type="evidence" value="ECO:0007669"/>
    <property type="project" value="UniProtKB-KW"/>
</dbReference>
<dbReference type="SMART" id="SM00388">
    <property type="entry name" value="HisKA"/>
    <property type="match status" value="1"/>
</dbReference>
<dbReference type="EMBL" id="FOVP01000004">
    <property type="protein sequence ID" value="SFN53964.1"/>
    <property type="molecule type" value="Genomic_DNA"/>
</dbReference>
<dbReference type="Gene3D" id="1.10.287.130">
    <property type="match status" value="1"/>
</dbReference>
<dbReference type="OrthoDB" id="9801651at2"/>
<dbReference type="PRINTS" id="PR00344">
    <property type="entry name" value="BCTRLSENSOR"/>
</dbReference>
<evidence type="ECO:0000256" key="2">
    <source>
        <dbReference type="ARBA" id="ARBA00012438"/>
    </source>
</evidence>
<evidence type="ECO:0000313" key="15">
    <source>
        <dbReference type="EMBL" id="SFN53964.1"/>
    </source>
</evidence>
<dbReference type="PROSITE" id="PS50110">
    <property type="entry name" value="RESPONSE_REGULATORY"/>
    <property type="match status" value="2"/>
</dbReference>
<dbReference type="InterPro" id="IPR011006">
    <property type="entry name" value="CheY-like_superfamily"/>
</dbReference>
<evidence type="ECO:0000256" key="1">
    <source>
        <dbReference type="ARBA" id="ARBA00000085"/>
    </source>
</evidence>
<dbReference type="InterPro" id="IPR005467">
    <property type="entry name" value="His_kinase_dom"/>
</dbReference>
<gene>
    <name evidence="15" type="ORF">SAMN04487859_104129</name>
</gene>
<evidence type="ECO:0000259" key="14">
    <source>
        <dbReference type="PROSITE" id="PS50110"/>
    </source>
</evidence>
<dbReference type="Gene3D" id="3.40.50.2300">
    <property type="match status" value="2"/>
</dbReference>
<dbReference type="SMART" id="SM00448">
    <property type="entry name" value="REC"/>
    <property type="match status" value="2"/>
</dbReference>
<keyword evidence="8" id="KW-0902">Two-component regulatory system</keyword>
<dbReference type="CDD" id="cd17546">
    <property type="entry name" value="REC_hyHK_CKI1_RcsC-like"/>
    <property type="match status" value="2"/>
</dbReference>